<comment type="caution">
    <text evidence="1">The sequence shown here is derived from an EMBL/GenBank/DDBJ whole genome shotgun (WGS) entry which is preliminary data.</text>
</comment>
<name>A0A3S5A726_9PLAT</name>
<keyword evidence="2" id="KW-1185">Reference proteome</keyword>
<organism evidence="1 2">
    <name type="scientific">Protopolystoma xenopodis</name>
    <dbReference type="NCBI Taxonomy" id="117903"/>
    <lineage>
        <taxon>Eukaryota</taxon>
        <taxon>Metazoa</taxon>
        <taxon>Spiralia</taxon>
        <taxon>Lophotrochozoa</taxon>
        <taxon>Platyhelminthes</taxon>
        <taxon>Monogenea</taxon>
        <taxon>Polyopisthocotylea</taxon>
        <taxon>Polystomatidea</taxon>
        <taxon>Polystomatidae</taxon>
        <taxon>Protopolystoma</taxon>
    </lineage>
</organism>
<reference evidence="1" key="1">
    <citation type="submission" date="2018-11" db="EMBL/GenBank/DDBJ databases">
        <authorList>
            <consortium name="Pathogen Informatics"/>
        </authorList>
    </citation>
    <scope>NUCLEOTIDE SEQUENCE</scope>
</reference>
<gene>
    <name evidence="1" type="ORF">PXEA_LOCUS10094</name>
</gene>
<evidence type="ECO:0000313" key="2">
    <source>
        <dbReference type="Proteomes" id="UP000784294"/>
    </source>
</evidence>
<accession>A0A3S5A726</accession>
<evidence type="ECO:0000313" key="1">
    <source>
        <dbReference type="EMBL" id="VEL16654.1"/>
    </source>
</evidence>
<dbReference type="Proteomes" id="UP000784294">
    <property type="component" value="Unassembled WGS sequence"/>
</dbReference>
<protein>
    <submittedName>
        <fullName evidence="1">Uncharacterized protein</fullName>
    </submittedName>
</protein>
<dbReference type="AlphaFoldDB" id="A0A3S5A726"/>
<proteinExistence type="predicted"/>
<dbReference type="EMBL" id="CAAALY010029373">
    <property type="protein sequence ID" value="VEL16654.1"/>
    <property type="molecule type" value="Genomic_DNA"/>
</dbReference>
<sequence length="127" mass="13356">MAGSHPYPASAGPGGNGIRQVATVSSSVECLATHSDSGQAGARYEHCLRGGQEGRKMAPGYSQPVKYILFTMLSCFLTHQTASCPTTLQVVVRRGASCASCVPHRVSFICAAKGVGRMLYNPPTQPE</sequence>